<comment type="caution">
    <text evidence="10">The sequence shown here is derived from an EMBL/GenBank/DDBJ whole genome shotgun (WGS) entry which is preliminary data.</text>
</comment>
<feature type="compositionally biased region" description="Polar residues" evidence="8">
    <location>
        <begin position="694"/>
        <end position="703"/>
    </location>
</feature>
<feature type="region of interest" description="Disordered" evidence="8">
    <location>
        <begin position="612"/>
        <end position="709"/>
    </location>
</feature>
<feature type="domain" description="Protein kinase" evidence="9">
    <location>
        <begin position="113"/>
        <end position="388"/>
    </location>
</feature>
<feature type="region of interest" description="Disordered" evidence="8">
    <location>
        <begin position="724"/>
        <end position="788"/>
    </location>
</feature>
<proteinExistence type="inferred from homology"/>
<dbReference type="PROSITE" id="PS00107">
    <property type="entry name" value="PROTEIN_KINASE_ATP"/>
    <property type="match status" value="1"/>
</dbReference>
<feature type="compositionally biased region" description="Basic and acidic residues" evidence="8">
    <location>
        <begin position="629"/>
        <end position="638"/>
    </location>
</feature>
<evidence type="ECO:0000256" key="6">
    <source>
        <dbReference type="ARBA" id="ARBA00022840"/>
    </source>
</evidence>
<evidence type="ECO:0000313" key="10">
    <source>
        <dbReference type="EMBL" id="GAA5814144.1"/>
    </source>
</evidence>
<protein>
    <recommendedName>
        <fullName evidence="9">Protein kinase domain-containing protein</fullName>
    </recommendedName>
</protein>
<comment type="similarity">
    <text evidence="1">Belongs to the protein kinase superfamily. CAMK Ser/Thr protein kinase family. NIM1 subfamily.</text>
</comment>
<dbReference type="Gene3D" id="1.10.510.10">
    <property type="entry name" value="Transferase(Phosphotransferase) domain 1"/>
    <property type="match status" value="1"/>
</dbReference>
<gene>
    <name evidence="10" type="ORF">MFLAVUS_007637</name>
</gene>
<feature type="binding site" evidence="7">
    <location>
        <position position="142"/>
    </location>
    <ligand>
        <name>ATP</name>
        <dbReference type="ChEBI" id="CHEBI:30616"/>
    </ligand>
</feature>
<dbReference type="PANTHER" id="PTHR24346">
    <property type="entry name" value="MAP/MICROTUBULE AFFINITY-REGULATING KINASE"/>
    <property type="match status" value="1"/>
</dbReference>
<keyword evidence="3" id="KW-0808">Transferase</keyword>
<keyword evidence="5" id="KW-0418">Kinase</keyword>
<evidence type="ECO:0000256" key="7">
    <source>
        <dbReference type="PROSITE-ProRule" id="PRU10141"/>
    </source>
</evidence>
<feature type="compositionally biased region" description="Basic and acidic residues" evidence="8">
    <location>
        <begin position="681"/>
        <end position="693"/>
    </location>
</feature>
<dbReference type="SMART" id="SM00220">
    <property type="entry name" value="S_TKc"/>
    <property type="match status" value="1"/>
</dbReference>
<evidence type="ECO:0000256" key="5">
    <source>
        <dbReference type="ARBA" id="ARBA00022777"/>
    </source>
</evidence>
<dbReference type="PROSITE" id="PS00108">
    <property type="entry name" value="PROTEIN_KINASE_ST"/>
    <property type="match status" value="1"/>
</dbReference>
<evidence type="ECO:0000259" key="9">
    <source>
        <dbReference type="PROSITE" id="PS50011"/>
    </source>
</evidence>
<dbReference type="InterPro" id="IPR000719">
    <property type="entry name" value="Prot_kinase_dom"/>
</dbReference>
<name>A0ABP9Z4W1_9FUNG</name>
<dbReference type="Proteomes" id="UP001473302">
    <property type="component" value="Unassembled WGS sequence"/>
</dbReference>
<dbReference type="PROSITE" id="PS50011">
    <property type="entry name" value="PROTEIN_KINASE_DOM"/>
    <property type="match status" value="1"/>
</dbReference>
<keyword evidence="6 7" id="KW-0067">ATP-binding</keyword>
<evidence type="ECO:0000313" key="11">
    <source>
        <dbReference type="Proteomes" id="UP001473302"/>
    </source>
</evidence>
<evidence type="ECO:0000256" key="8">
    <source>
        <dbReference type="SAM" id="MobiDB-lite"/>
    </source>
</evidence>
<accession>A0ABP9Z4W1</accession>
<evidence type="ECO:0000256" key="4">
    <source>
        <dbReference type="ARBA" id="ARBA00022741"/>
    </source>
</evidence>
<dbReference type="EMBL" id="BAABUK010000020">
    <property type="protein sequence ID" value="GAA5814144.1"/>
    <property type="molecule type" value="Genomic_DNA"/>
</dbReference>
<evidence type="ECO:0000256" key="2">
    <source>
        <dbReference type="ARBA" id="ARBA00022527"/>
    </source>
</evidence>
<dbReference type="InterPro" id="IPR011009">
    <property type="entry name" value="Kinase-like_dom_sf"/>
</dbReference>
<organism evidence="10 11">
    <name type="scientific">Mucor flavus</name>
    <dbReference type="NCBI Taxonomy" id="439312"/>
    <lineage>
        <taxon>Eukaryota</taxon>
        <taxon>Fungi</taxon>
        <taxon>Fungi incertae sedis</taxon>
        <taxon>Mucoromycota</taxon>
        <taxon>Mucoromycotina</taxon>
        <taxon>Mucoromycetes</taxon>
        <taxon>Mucorales</taxon>
        <taxon>Mucorineae</taxon>
        <taxon>Mucoraceae</taxon>
        <taxon>Mucor</taxon>
    </lineage>
</organism>
<feature type="compositionally biased region" description="Low complexity" evidence="8">
    <location>
        <begin position="724"/>
        <end position="739"/>
    </location>
</feature>
<keyword evidence="11" id="KW-1185">Reference proteome</keyword>
<dbReference type="SUPFAM" id="SSF56112">
    <property type="entry name" value="Protein kinase-like (PK-like)"/>
    <property type="match status" value="1"/>
</dbReference>
<keyword evidence="2" id="KW-0723">Serine/threonine-protein kinase</keyword>
<dbReference type="Pfam" id="PF00069">
    <property type="entry name" value="Pkinase"/>
    <property type="match status" value="1"/>
</dbReference>
<evidence type="ECO:0000256" key="3">
    <source>
        <dbReference type="ARBA" id="ARBA00022679"/>
    </source>
</evidence>
<dbReference type="InterPro" id="IPR008271">
    <property type="entry name" value="Ser/Thr_kinase_AS"/>
</dbReference>
<keyword evidence="4 7" id="KW-0547">Nucleotide-binding</keyword>
<sequence>MCFSFNLNGAREPNKEPQPPQTFCHALINSIQKRYSVFGKQILKPISSTSLSSSTPCRIFQPKPLHPLNMVAEFLNQQQQPQTQPQEALTRNDSAIRNNKEQRSVSLKTIGNYSLQQSIGKGSMGKVKLGVHNVTGEKIAVKIVPRANLQLLNQPSHTNGKSIQQIAKEKAREENREVRTIREAHIMMLLKHPNIVGLKDLVLQGPYFYILMDFVNGGQLLHYIVKRQRLSDRRTRQFSRQIVSALDYLHRNSIVHRDLKIENIMIDKSGRNIKIIDFGLSNLFCPERQLTTYCGSLYFAAPELLKANPYSGPEVDVWSLGVVIYVMATGSVPFDDKSMPGLHDKIKKGYVNYPAHLSDECKDLLSRIFITEPSQRIIMTDIIHHPWMNKESASINNYMPSRKPLALPLSPKVIERMAQGFNLGTPDEIERRLTLIIQSPVYHDACKYISDSHARRTMTPPHSYNEINFGIVYDDPQSVPAAYHPFLSLYYLSAERQIAMEHDSHPFRVTAKSSLSRKASMESLGGNSSARSSQASLVAVEETSATGNRLLMEVPISHTPVIHPSHNASGVKLQNDGSLLGFVSQPAAIGSTNYLSRIQRWLRSSLSQHHLATETSGHLSAPPSPPPQHVEDAKHAEVDTLFPSPPANESHSDRLPTPSHSTDDRDPVSYSPTHSNHSHHTPVDRTTASDDTRQPLSSSTNNIVPAGGSKSLFRKLSQAFLRKNSSRSLNKKSSSLSNSTNTASDKNDGSEEEVSTIVVTEPSFSRDKFNTEQDIPPPVPPKDIAYKLPPRGTSIPPAMRQSQQLPPGMSMATVTSRQTAHTIDISAISGNPNNRNSYTVKPEALNLHTPIAAKMAKYEEEPRNLMPQKECGYLLQPTPNVSRSASLAAPNASQFQQHRRRGSVSKITGKIGSFLNRSASFSYKSKKEV</sequence>
<evidence type="ECO:0000256" key="1">
    <source>
        <dbReference type="ARBA" id="ARBA00010791"/>
    </source>
</evidence>
<dbReference type="PANTHER" id="PTHR24346:SF82">
    <property type="entry name" value="KP78A-RELATED"/>
    <property type="match status" value="1"/>
</dbReference>
<dbReference type="InterPro" id="IPR017441">
    <property type="entry name" value="Protein_kinase_ATP_BS"/>
</dbReference>
<reference evidence="10 11" key="1">
    <citation type="submission" date="2024-04" db="EMBL/GenBank/DDBJ databases">
        <title>genome sequences of Mucor flavus KT1a and Helicostylum pulchrum KT1b strains isolated from the surface of a dry-aged beef.</title>
        <authorList>
            <person name="Toyotome T."/>
            <person name="Hosono M."/>
            <person name="Torimaru M."/>
            <person name="Fukuda K."/>
            <person name="Mikami N."/>
        </authorList>
    </citation>
    <scope>NUCLEOTIDE SEQUENCE [LARGE SCALE GENOMIC DNA]</scope>
    <source>
        <strain evidence="10 11">KT1a</strain>
    </source>
</reference>
<feature type="region of interest" description="Disordered" evidence="8">
    <location>
        <begin position="1"/>
        <end position="20"/>
    </location>
</feature>